<evidence type="ECO:0000313" key="6">
    <source>
        <dbReference type="Proteomes" id="UP001419084"/>
    </source>
</evidence>
<reference evidence="3 6" key="2">
    <citation type="journal article" date="2024" name="Int. J. Syst. Evol. Microbiol.">
        <title>Lacrimispora brassicae sp. nov. isolated from fermented cabbage, and proposal of Clostridium indicum Gundawar et al. 2019 and Clostridium methoxybenzovorans Mechichi et al. 1999 as heterotypic synonyms of Lacrimispora amygdalina (Parshina et al. 2003) Haas and Blanchard 2020 and Lacrimispora indolis (McClung and McCoy 1957) Haas and Blanchard 2020, respectively.</title>
        <authorList>
            <person name="Kobayashi H."/>
            <person name="Tanizawa Y."/>
            <person name="Sakamoto M."/>
            <person name="Ohkuma M."/>
            <person name="Tohno M."/>
        </authorList>
    </citation>
    <scope>NUCLEOTIDE SEQUENCE [LARGE SCALE GENOMIC DNA]</scope>
    <source>
        <strain evidence="3 6">DSM 12857</strain>
    </source>
</reference>
<evidence type="ECO:0000313" key="3">
    <source>
        <dbReference type="EMBL" id="GLB31963.1"/>
    </source>
</evidence>
<protein>
    <submittedName>
        <fullName evidence="4">Transcriptional regulator</fullName>
    </submittedName>
</protein>
<evidence type="ECO:0000256" key="1">
    <source>
        <dbReference type="ARBA" id="ARBA00023125"/>
    </source>
</evidence>
<dbReference type="SMART" id="SM00530">
    <property type="entry name" value="HTH_XRE"/>
    <property type="match status" value="1"/>
</dbReference>
<dbReference type="SUPFAM" id="SSF47413">
    <property type="entry name" value="lambda repressor-like DNA-binding domains"/>
    <property type="match status" value="1"/>
</dbReference>
<dbReference type="AlphaFoldDB" id="A0A3E2NIA4"/>
<dbReference type="EMBL" id="BRPJ01000082">
    <property type="protein sequence ID" value="GLB31963.1"/>
    <property type="molecule type" value="Genomic_DNA"/>
</dbReference>
<dbReference type="Proteomes" id="UP000260680">
    <property type="component" value="Unassembled WGS sequence"/>
</dbReference>
<dbReference type="InterPro" id="IPR001387">
    <property type="entry name" value="Cro/C1-type_HTH"/>
</dbReference>
<organism evidence="4 5">
    <name type="scientific">Lacrimispora amygdalina</name>
    <dbReference type="NCBI Taxonomy" id="253257"/>
    <lineage>
        <taxon>Bacteria</taxon>
        <taxon>Bacillati</taxon>
        <taxon>Bacillota</taxon>
        <taxon>Clostridia</taxon>
        <taxon>Lachnospirales</taxon>
        <taxon>Lachnospiraceae</taxon>
        <taxon>Lacrimispora</taxon>
    </lineage>
</organism>
<proteinExistence type="predicted"/>
<dbReference type="EMBL" id="QOHO01000007">
    <property type="protein sequence ID" value="RFZ80673.1"/>
    <property type="molecule type" value="Genomic_DNA"/>
</dbReference>
<dbReference type="RefSeq" id="WP_117415369.1">
    <property type="nucleotide sequence ID" value="NZ_BRPJ01000082.1"/>
</dbReference>
<dbReference type="Gene3D" id="1.10.260.40">
    <property type="entry name" value="lambda repressor-like DNA-binding domains"/>
    <property type="match status" value="1"/>
</dbReference>
<feature type="domain" description="HTH cro/C1-type" evidence="2">
    <location>
        <begin position="7"/>
        <end position="61"/>
    </location>
</feature>
<dbReference type="PROSITE" id="PS50943">
    <property type="entry name" value="HTH_CROC1"/>
    <property type="match status" value="1"/>
</dbReference>
<evidence type="ECO:0000313" key="4">
    <source>
        <dbReference type="EMBL" id="RFZ80673.1"/>
    </source>
</evidence>
<gene>
    <name evidence="4" type="ORF">DS742_02005</name>
    <name evidence="3" type="ORF">LAD12857_38860</name>
</gene>
<keyword evidence="1" id="KW-0238">DNA-binding</keyword>
<dbReference type="OrthoDB" id="48775at2"/>
<comment type="caution">
    <text evidence="4">The sequence shown here is derived from an EMBL/GenBank/DDBJ whole genome shotgun (WGS) entry which is preliminary data.</text>
</comment>
<sequence length="68" mass="7929">MALITKLREYRAKQSLTQDELAVLVGVRRETIINLEKGRYNPSLKLAMDIAKVFSSTVEELFFFYEDE</sequence>
<dbReference type="PANTHER" id="PTHR46558:SF7">
    <property type="entry name" value="TRANSCRIPTIONAL REGULATOR"/>
    <property type="match status" value="1"/>
</dbReference>
<evidence type="ECO:0000313" key="5">
    <source>
        <dbReference type="Proteomes" id="UP000260680"/>
    </source>
</evidence>
<name>A0A3E2NIA4_9FIRM</name>
<evidence type="ECO:0000259" key="2">
    <source>
        <dbReference type="PROSITE" id="PS50943"/>
    </source>
</evidence>
<dbReference type="CDD" id="cd00093">
    <property type="entry name" value="HTH_XRE"/>
    <property type="match status" value="1"/>
</dbReference>
<dbReference type="GO" id="GO:0003677">
    <property type="term" value="F:DNA binding"/>
    <property type="evidence" value="ECO:0007669"/>
    <property type="project" value="UniProtKB-KW"/>
</dbReference>
<dbReference type="Pfam" id="PF01381">
    <property type="entry name" value="HTH_3"/>
    <property type="match status" value="1"/>
</dbReference>
<accession>A0A3E2NIA4</accession>
<dbReference type="Proteomes" id="UP001419084">
    <property type="component" value="Unassembled WGS sequence"/>
</dbReference>
<dbReference type="PANTHER" id="PTHR46558">
    <property type="entry name" value="TRACRIPTIONAL REGULATORY PROTEIN-RELATED-RELATED"/>
    <property type="match status" value="1"/>
</dbReference>
<keyword evidence="6" id="KW-1185">Reference proteome</keyword>
<reference evidence="4 5" key="1">
    <citation type="submission" date="2018-07" db="EMBL/GenBank/DDBJ databases">
        <title>New species, Clostridium PI-S10-A1B.</title>
        <authorList>
            <person name="Krishna G."/>
            <person name="Summeta K."/>
            <person name="Shikha S."/>
            <person name="Prabhu P.B."/>
            <person name="Suresh K."/>
        </authorList>
    </citation>
    <scope>NUCLEOTIDE SEQUENCE [LARGE SCALE GENOMIC DNA]</scope>
    <source>
        <strain evidence="4 5">PI-S10-A1B</strain>
    </source>
</reference>
<dbReference type="InterPro" id="IPR010982">
    <property type="entry name" value="Lambda_DNA-bd_dom_sf"/>
</dbReference>